<evidence type="ECO:0000313" key="1">
    <source>
        <dbReference type="EMBL" id="EOQ89722.1"/>
    </source>
</evidence>
<accession>A0A5E8HFN5</accession>
<dbReference type="EMBL" id="AOGX02000015">
    <property type="protein sequence ID" value="EOQ89722.1"/>
    <property type="molecule type" value="Genomic_DNA"/>
</dbReference>
<organism evidence="1 2">
    <name type="scientific">Leptospira yanagawae serovar Saopaulo str. Sao Paulo = ATCC 700523</name>
    <dbReference type="NCBI Taxonomy" id="1249483"/>
    <lineage>
        <taxon>Bacteria</taxon>
        <taxon>Pseudomonadati</taxon>
        <taxon>Spirochaetota</taxon>
        <taxon>Spirochaetia</taxon>
        <taxon>Leptospirales</taxon>
        <taxon>Leptospiraceae</taxon>
        <taxon>Leptospira</taxon>
    </lineage>
</organism>
<sequence length="169" mass="19335">MKSHPISFLSLCFIVSFGIHFQCASKTKFQKLESKQPDTGLVYVVRPEHTALALWDYECIISKYPDKFSTAVIPTPVYKMNLTNGSLGYVRLTQGTYRLDVNGKPDATKVFQVKAGEEKFYELKIFSETKMSKSEMMFREVNKEETLSEVLSVPFFIEVKPESIQVPIE</sequence>
<dbReference type="STRING" id="1249483.LEP1GSC202_1799"/>
<dbReference type="RefSeq" id="WP_015677292.1">
    <property type="nucleotide sequence ID" value="NZ_AOGX02000015.1"/>
</dbReference>
<proteinExistence type="predicted"/>
<dbReference type="AlphaFoldDB" id="A0A5E8HFN5"/>
<gene>
    <name evidence="1" type="ORF">LEP1GSC202_1799</name>
</gene>
<evidence type="ECO:0000313" key="2">
    <source>
        <dbReference type="Proteomes" id="UP000013996"/>
    </source>
</evidence>
<comment type="caution">
    <text evidence="1">The sequence shown here is derived from an EMBL/GenBank/DDBJ whole genome shotgun (WGS) entry which is preliminary data.</text>
</comment>
<name>A0A5E8HFN5_9LEPT</name>
<protein>
    <recommendedName>
        <fullName evidence="3">DUF2846 domain-containing protein</fullName>
    </recommendedName>
</protein>
<reference evidence="1 2" key="1">
    <citation type="submission" date="2013-04" db="EMBL/GenBank/DDBJ databases">
        <authorList>
            <person name="Harkins D.M."/>
            <person name="Durkin A.S."/>
            <person name="Brinkac L.M."/>
            <person name="Haft D.H."/>
            <person name="Selengut J.D."/>
            <person name="Sanka R."/>
            <person name="DePew J."/>
            <person name="Purushe J."/>
            <person name="Hartskeerl R.A."/>
            <person name="Ahmed A."/>
            <person name="van der Linden H."/>
            <person name="Goris M.G.A."/>
            <person name="Vinetz J.M."/>
            <person name="Sutton G.G."/>
            <person name="Nierman W.C."/>
            <person name="Fouts D.E."/>
        </authorList>
    </citation>
    <scope>NUCLEOTIDE SEQUENCE [LARGE SCALE GENOMIC DNA]</scope>
    <source>
        <strain evidence="1 2">Sao Paulo</strain>
    </source>
</reference>
<dbReference type="Proteomes" id="UP000013996">
    <property type="component" value="Unassembled WGS sequence"/>
</dbReference>
<dbReference type="OrthoDB" id="329956at2"/>
<evidence type="ECO:0008006" key="3">
    <source>
        <dbReference type="Google" id="ProtNLM"/>
    </source>
</evidence>